<name>A0A1C3TZP7_9HYPH</name>
<protein>
    <submittedName>
        <fullName evidence="1">Uncharacterized protein</fullName>
    </submittedName>
</protein>
<proteinExistence type="predicted"/>
<dbReference type="Proteomes" id="UP000186228">
    <property type="component" value="Unassembled WGS sequence"/>
</dbReference>
<reference evidence="2" key="1">
    <citation type="submission" date="2016-08" db="EMBL/GenBank/DDBJ databases">
        <authorList>
            <person name="Varghese N."/>
            <person name="Submissions Spin"/>
        </authorList>
    </citation>
    <scope>NUCLEOTIDE SEQUENCE [LARGE SCALE GENOMIC DNA]</scope>
    <source>
        <strain evidence="2">CCBAU 57015</strain>
    </source>
</reference>
<dbReference type="EMBL" id="FMAC01000001">
    <property type="protein sequence ID" value="SCB08612.1"/>
    <property type="molecule type" value="Genomic_DNA"/>
</dbReference>
<dbReference type="RefSeq" id="WP_167459807.1">
    <property type="nucleotide sequence ID" value="NZ_FMAC01000001.1"/>
</dbReference>
<evidence type="ECO:0000313" key="1">
    <source>
        <dbReference type="EMBL" id="SCB08612.1"/>
    </source>
</evidence>
<keyword evidence="2" id="KW-1185">Reference proteome</keyword>
<dbReference type="AlphaFoldDB" id="A0A1C3TZP7"/>
<sequence length="46" mass="5010">MPISRSAYVSPALAGERRTVRHSVGSLRQLEVETSKAIGASRGDRR</sequence>
<evidence type="ECO:0000313" key="2">
    <source>
        <dbReference type="Proteomes" id="UP000186228"/>
    </source>
</evidence>
<accession>A0A1C3TZP7</accession>
<gene>
    <name evidence="1" type="ORF">GA0061100_101356</name>
</gene>
<organism evidence="1 2">
    <name type="scientific">Rhizobium hainanense</name>
    <dbReference type="NCBI Taxonomy" id="52131"/>
    <lineage>
        <taxon>Bacteria</taxon>
        <taxon>Pseudomonadati</taxon>
        <taxon>Pseudomonadota</taxon>
        <taxon>Alphaproteobacteria</taxon>
        <taxon>Hyphomicrobiales</taxon>
        <taxon>Rhizobiaceae</taxon>
        <taxon>Rhizobium/Agrobacterium group</taxon>
        <taxon>Rhizobium</taxon>
    </lineage>
</organism>